<evidence type="ECO:0000259" key="1">
    <source>
        <dbReference type="Pfam" id="PF07727"/>
    </source>
</evidence>
<accession>A0A1S3Z7J8</accession>
<dbReference type="PaxDb" id="4097-A0A1S3Z7J8"/>
<sequence length="196" mass="22348">MLQTTKITVWAQTSFLTMKSQAHYCSLEGDNIVLINKAKDILQHAFKMKDLGILKYFLGIEVCRSQKGILLCQRKCALELISELGLRGSKPAISPMEQNRKLTTIEYDLHCNLHDDVALTDVMEYQRLVEKLLYLTLTRPDIAYRVQTLSQFIQSPKKSHLEATYRIVRYIKNEPGLGILMSSEGGTTLKAYCDTD</sequence>
<dbReference type="KEGG" id="nta:107783868"/>
<dbReference type="RefSeq" id="XP_016460383.1">
    <property type="nucleotide sequence ID" value="XM_016604897.1"/>
</dbReference>
<protein>
    <submittedName>
        <fullName evidence="2">Uncharacterized mitochondrial protein AtMg00810-like</fullName>
    </submittedName>
</protein>
<proteinExistence type="predicted"/>
<name>A0A1S3Z7J8_TOBAC</name>
<dbReference type="PANTHER" id="PTHR11439">
    <property type="entry name" value="GAG-POL-RELATED RETROTRANSPOSON"/>
    <property type="match status" value="1"/>
</dbReference>
<reference evidence="2" key="1">
    <citation type="submission" date="2025-08" db="UniProtKB">
        <authorList>
            <consortium name="RefSeq"/>
        </authorList>
    </citation>
    <scope>IDENTIFICATION</scope>
</reference>
<feature type="domain" description="Reverse transcriptase Ty1/copia-type" evidence="1">
    <location>
        <begin position="27"/>
        <end position="97"/>
    </location>
</feature>
<organism evidence="2">
    <name type="scientific">Nicotiana tabacum</name>
    <name type="common">Common tobacco</name>
    <dbReference type="NCBI Taxonomy" id="4097"/>
    <lineage>
        <taxon>Eukaryota</taxon>
        <taxon>Viridiplantae</taxon>
        <taxon>Streptophyta</taxon>
        <taxon>Embryophyta</taxon>
        <taxon>Tracheophyta</taxon>
        <taxon>Spermatophyta</taxon>
        <taxon>Magnoliopsida</taxon>
        <taxon>eudicotyledons</taxon>
        <taxon>Gunneridae</taxon>
        <taxon>Pentapetalae</taxon>
        <taxon>asterids</taxon>
        <taxon>lamiids</taxon>
        <taxon>Solanales</taxon>
        <taxon>Solanaceae</taxon>
        <taxon>Nicotianoideae</taxon>
        <taxon>Nicotianeae</taxon>
        <taxon>Nicotiana</taxon>
    </lineage>
</organism>
<dbReference type="STRING" id="4097.A0A1S3Z7J8"/>
<gene>
    <name evidence="2" type="primary">LOC107783868</name>
</gene>
<dbReference type="AlphaFoldDB" id="A0A1S3Z7J8"/>
<dbReference type="OMA" id="MHAPRST"/>
<dbReference type="OrthoDB" id="1275983at2759"/>
<evidence type="ECO:0000313" key="2">
    <source>
        <dbReference type="RefSeq" id="XP_016460383.1"/>
    </source>
</evidence>
<dbReference type="InterPro" id="IPR013103">
    <property type="entry name" value="RVT_2"/>
</dbReference>
<dbReference type="PANTHER" id="PTHR11439:SF448">
    <property type="entry name" value="REVERSE TRANSCRIPTASE TY1_COPIA-TYPE DOMAIN-CONTAINING PROTEIN"/>
    <property type="match status" value="1"/>
</dbReference>
<dbReference type="Pfam" id="PF07727">
    <property type="entry name" value="RVT_2"/>
    <property type="match status" value="1"/>
</dbReference>